<accession>U6GVC3</accession>
<evidence type="ECO:0000259" key="9">
    <source>
        <dbReference type="PROSITE" id="PS50011"/>
    </source>
</evidence>
<evidence type="ECO:0000256" key="1">
    <source>
        <dbReference type="ARBA" id="ARBA00022527"/>
    </source>
</evidence>
<dbReference type="InterPro" id="IPR050205">
    <property type="entry name" value="CDPK_Ser/Thr_kinases"/>
</dbReference>
<evidence type="ECO:0000313" key="10">
    <source>
        <dbReference type="EMBL" id="CDI84211.1"/>
    </source>
</evidence>
<keyword evidence="5 6" id="KW-0067">ATP-binding</keyword>
<gene>
    <name evidence="10" type="ORF">EAH_00014170</name>
</gene>
<reference evidence="10" key="1">
    <citation type="submission" date="2013-10" db="EMBL/GenBank/DDBJ databases">
        <title>Genomic analysis of the causative agents of coccidiosis in chickens.</title>
        <authorList>
            <person name="Reid A.J."/>
            <person name="Blake D."/>
            <person name="Billington K."/>
            <person name="Browne H."/>
            <person name="Dunn M."/>
            <person name="Hung S."/>
            <person name="Kawahara F."/>
            <person name="Miranda-Saavedra D."/>
            <person name="Mourier T."/>
            <person name="Nagra H."/>
            <person name="Otto T.D."/>
            <person name="Rawlings N."/>
            <person name="Sanchez A."/>
            <person name="Sanders M."/>
            <person name="Subramaniam C."/>
            <person name="Tay Y."/>
            <person name="Dear P."/>
            <person name="Doerig C."/>
            <person name="Gruber A."/>
            <person name="Parkinson J."/>
            <person name="Shirley M."/>
            <person name="Wan K.L."/>
            <person name="Berriman M."/>
            <person name="Tomley F."/>
            <person name="Pain A."/>
        </authorList>
    </citation>
    <scope>NUCLEOTIDE SEQUENCE</scope>
    <source>
        <strain evidence="10">Houghton</strain>
    </source>
</reference>
<dbReference type="InterPro" id="IPR000719">
    <property type="entry name" value="Prot_kinase_dom"/>
</dbReference>
<keyword evidence="11" id="KW-1185">Reference proteome</keyword>
<dbReference type="SUPFAM" id="SSF56112">
    <property type="entry name" value="Protein kinase-like (PK-like)"/>
    <property type="match status" value="1"/>
</dbReference>
<dbReference type="SMR" id="U6GVC3"/>
<feature type="region of interest" description="Disordered" evidence="7">
    <location>
        <begin position="574"/>
        <end position="600"/>
    </location>
</feature>
<dbReference type="OMA" id="SIYGIWC"/>
<name>U6GVC3_EIMAC</name>
<dbReference type="PROSITE" id="PS50011">
    <property type="entry name" value="PROTEIN_KINASE_DOM"/>
    <property type="match status" value="1"/>
</dbReference>
<dbReference type="GO" id="GO:0004674">
    <property type="term" value="F:protein serine/threonine kinase activity"/>
    <property type="evidence" value="ECO:0007669"/>
    <property type="project" value="UniProtKB-KW"/>
</dbReference>
<dbReference type="PROSITE" id="PS00108">
    <property type="entry name" value="PROTEIN_KINASE_ST"/>
    <property type="match status" value="1"/>
</dbReference>
<dbReference type="OrthoDB" id="346916at2759"/>
<dbReference type="Gene3D" id="3.30.200.20">
    <property type="entry name" value="Phosphorylase Kinase, domain 1"/>
    <property type="match status" value="1"/>
</dbReference>
<protein>
    <submittedName>
        <fullName evidence="10">Rhoptry kinase family protein ROP17, putative</fullName>
    </submittedName>
</protein>
<reference evidence="10" key="2">
    <citation type="submission" date="2013-10" db="EMBL/GenBank/DDBJ databases">
        <authorList>
            <person name="Aslett M."/>
        </authorList>
    </citation>
    <scope>NUCLEOTIDE SEQUENCE</scope>
    <source>
        <strain evidence="10">Houghton</strain>
    </source>
</reference>
<sequence>MVKKMRFLCAGAAVLAVSAVTANLQPQARTTNSFLLLGSHQSQRLTSNQFVGDKGRRRTVLNARVDEAGEDATEGSKGPSIDTQVEFEISPYGFSDFYETLRADAYGIAPAGEVPYDSLAEEQNEFHEETSSSDLASLAQLHDFSPPGSGQRKSGGAEQTSSAMSVLRALSRPFVAIGSAALKATRELRKYLSNPKLSCSLEVQDTKIGGNGSPIVAKAISRLGRVRKTSFLDKVNQELELFFPINEEIEYDCVDFSQKIVLKRGYPLGAGAFGFVVPFTSSHGAQYAGKLFQIGRTEKHTMNNVRKQLNILSYLPSDMDAATASHRLRLAFPLCIVVKRWTSTVMELPTRGKLLNAIVLYPLLRGDLSYLTASLLPTRDEDRNVLLSLTQQVVRAVNDLHKLRLVHLDIKLQNFLVTEKGSVLTGDLDGVKPFGSPVVPIMFTAALAAPEVARIVLQKDRTAGAEPTMDSWSLGISIYGIWCAGYPFSQEFRKLPPAEQMERLHKEPFQTIVFDEECAGIMPPEVFNLITQFLKPDPKDRLTPKQALASHPAMALQVPGAEGMQTEVEETLPLKEPEEELEPLSEASTASTEEAGRPASLSSSYVFVKRQKAPAARSFQQQSASIFTPTNSGGYRFVGSHLREPKPLANSRQQQQPSGSP</sequence>
<feature type="binding site" evidence="6">
    <location>
        <position position="290"/>
    </location>
    <ligand>
        <name>ATP</name>
        <dbReference type="ChEBI" id="CHEBI:30616"/>
    </ligand>
</feature>
<dbReference type="Pfam" id="PF00069">
    <property type="entry name" value="Pkinase"/>
    <property type="match status" value="1"/>
</dbReference>
<evidence type="ECO:0000256" key="5">
    <source>
        <dbReference type="ARBA" id="ARBA00022840"/>
    </source>
</evidence>
<dbReference type="Gene3D" id="1.10.510.10">
    <property type="entry name" value="Transferase(Phosphotransferase) domain 1"/>
    <property type="match status" value="1"/>
</dbReference>
<evidence type="ECO:0000256" key="4">
    <source>
        <dbReference type="ARBA" id="ARBA00022777"/>
    </source>
</evidence>
<feature type="domain" description="Protein kinase" evidence="9">
    <location>
        <begin position="262"/>
        <end position="554"/>
    </location>
</feature>
<dbReference type="SMART" id="SM00220">
    <property type="entry name" value="S_TKc"/>
    <property type="match status" value="1"/>
</dbReference>
<feature type="chain" id="PRO_5004671661" evidence="8">
    <location>
        <begin position="23"/>
        <end position="661"/>
    </location>
</feature>
<evidence type="ECO:0000256" key="2">
    <source>
        <dbReference type="ARBA" id="ARBA00022679"/>
    </source>
</evidence>
<keyword evidence="8" id="KW-0732">Signal</keyword>
<dbReference type="PROSITE" id="PS00107">
    <property type="entry name" value="PROTEIN_KINASE_ATP"/>
    <property type="match status" value="1"/>
</dbReference>
<evidence type="ECO:0000256" key="3">
    <source>
        <dbReference type="ARBA" id="ARBA00022741"/>
    </source>
</evidence>
<feature type="region of interest" description="Disordered" evidence="7">
    <location>
        <begin position="140"/>
        <end position="161"/>
    </location>
</feature>
<dbReference type="EMBL" id="HG673619">
    <property type="protein sequence ID" value="CDI84211.1"/>
    <property type="molecule type" value="Genomic_DNA"/>
</dbReference>
<dbReference type="InterPro" id="IPR008271">
    <property type="entry name" value="Ser/Thr_kinase_AS"/>
</dbReference>
<dbReference type="PANTHER" id="PTHR24349">
    <property type="entry name" value="SERINE/THREONINE-PROTEIN KINASE"/>
    <property type="match status" value="1"/>
</dbReference>
<feature type="compositionally biased region" description="Polar residues" evidence="7">
    <location>
        <begin position="650"/>
        <end position="661"/>
    </location>
</feature>
<keyword evidence="2" id="KW-0808">Transferase</keyword>
<organism evidence="10 11">
    <name type="scientific">Eimeria acervulina</name>
    <name type="common">Coccidian parasite</name>
    <dbReference type="NCBI Taxonomy" id="5801"/>
    <lineage>
        <taxon>Eukaryota</taxon>
        <taxon>Sar</taxon>
        <taxon>Alveolata</taxon>
        <taxon>Apicomplexa</taxon>
        <taxon>Conoidasida</taxon>
        <taxon>Coccidia</taxon>
        <taxon>Eucoccidiorida</taxon>
        <taxon>Eimeriorina</taxon>
        <taxon>Eimeriidae</taxon>
        <taxon>Eimeria</taxon>
    </lineage>
</organism>
<feature type="signal peptide" evidence="8">
    <location>
        <begin position="1"/>
        <end position="22"/>
    </location>
</feature>
<feature type="compositionally biased region" description="Polar residues" evidence="7">
    <location>
        <begin position="618"/>
        <end position="633"/>
    </location>
</feature>
<keyword evidence="4 10" id="KW-0418">Kinase</keyword>
<dbReference type="AlphaFoldDB" id="U6GVC3"/>
<keyword evidence="3 6" id="KW-0547">Nucleotide-binding</keyword>
<dbReference type="GeneID" id="25269487"/>
<proteinExistence type="predicted"/>
<evidence type="ECO:0000256" key="7">
    <source>
        <dbReference type="SAM" id="MobiDB-lite"/>
    </source>
</evidence>
<evidence type="ECO:0000313" key="11">
    <source>
        <dbReference type="Proteomes" id="UP000018050"/>
    </source>
</evidence>
<dbReference type="InterPro" id="IPR017441">
    <property type="entry name" value="Protein_kinase_ATP_BS"/>
</dbReference>
<dbReference type="GO" id="GO:0005524">
    <property type="term" value="F:ATP binding"/>
    <property type="evidence" value="ECO:0007669"/>
    <property type="project" value="UniProtKB-UniRule"/>
</dbReference>
<keyword evidence="1" id="KW-0723">Serine/threonine-protein kinase</keyword>
<evidence type="ECO:0000256" key="8">
    <source>
        <dbReference type="SAM" id="SignalP"/>
    </source>
</evidence>
<dbReference type="InterPro" id="IPR011009">
    <property type="entry name" value="Kinase-like_dom_sf"/>
</dbReference>
<evidence type="ECO:0000256" key="6">
    <source>
        <dbReference type="PROSITE-ProRule" id="PRU10141"/>
    </source>
</evidence>
<dbReference type="VEuPathDB" id="ToxoDB:EAH_00014170"/>
<dbReference type="RefSeq" id="XP_013246770.1">
    <property type="nucleotide sequence ID" value="XM_013391316.1"/>
</dbReference>
<feature type="region of interest" description="Disordered" evidence="7">
    <location>
        <begin position="618"/>
        <end position="661"/>
    </location>
</feature>
<dbReference type="Proteomes" id="UP000018050">
    <property type="component" value="Unassembled WGS sequence"/>
</dbReference>